<reference evidence="2" key="1">
    <citation type="submission" date="2022-07" db="EMBL/GenBank/DDBJ databases">
        <title>Genome Sequence of Physisporinus lineatus.</title>
        <authorList>
            <person name="Buettner E."/>
        </authorList>
    </citation>
    <scope>NUCLEOTIDE SEQUENCE</scope>
    <source>
        <strain evidence="2">VT162</strain>
    </source>
</reference>
<organism evidence="2 3">
    <name type="scientific">Meripilus lineatus</name>
    <dbReference type="NCBI Taxonomy" id="2056292"/>
    <lineage>
        <taxon>Eukaryota</taxon>
        <taxon>Fungi</taxon>
        <taxon>Dikarya</taxon>
        <taxon>Basidiomycota</taxon>
        <taxon>Agaricomycotina</taxon>
        <taxon>Agaricomycetes</taxon>
        <taxon>Polyporales</taxon>
        <taxon>Meripilaceae</taxon>
        <taxon>Meripilus</taxon>
    </lineage>
</organism>
<feature type="compositionally biased region" description="Polar residues" evidence="1">
    <location>
        <begin position="1"/>
        <end position="30"/>
    </location>
</feature>
<protein>
    <submittedName>
        <fullName evidence="2">Uncharacterized protein</fullName>
    </submittedName>
</protein>
<feature type="compositionally biased region" description="Polar residues" evidence="1">
    <location>
        <begin position="87"/>
        <end position="96"/>
    </location>
</feature>
<dbReference type="Proteomes" id="UP001212997">
    <property type="component" value="Unassembled WGS sequence"/>
</dbReference>
<evidence type="ECO:0000256" key="1">
    <source>
        <dbReference type="SAM" id="MobiDB-lite"/>
    </source>
</evidence>
<dbReference type="EMBL" id="JANAWD010000419">
    <property type="protein sequence ID" value="KAJ3479742.1"/>
    <property type="molecule type" value="Genomic_DNA"/>
</dbReference>
<feature type="compositionally biased region" description="Polar residues" evidence="1">
    <location>
        <begin position="120"/>
        <end position="139"/>
    </location>
</feature>
<accession>A0AAD5UYV6</accession>
<feature type="compositionally biased region" description="Basic and acidic residues" evidence="1">
    <location>
        <begin position="98"/>
        <end position="108"/>
    </location>
</feature>
<evidence type="ECO:0000313" key="2">
    <source>
        <dbReference type="EMBL" id="KAJ3479742.1"/>
    </source>
</evidence>
<name>A0AAD5UYV6_9APHY</name>
<gene>
    <name evidence="2" type="ORF">NLI96_g8850</name>
</gene>
<feature type="compositionally biased region" description="Acidic residues" evidence="1">
    <location>
        <begin position="36"/>
        <end position="50"/>
    </location>
</feature>
<proteinExistence type="predicted"/>
<feature type="compositionally biased region" description="Polar residues" evidence="1">
    <location>
        <begin position="57"/>
        <end position="75"/>
    </location>
</feature>
<sequence length="245" mass="26849">MKSNNSAASTSMSQPRRSSALKRQSPSETSVIDLVDNPDDDQVDQADSEIVEVNPPEKTSNAIKGSDDPFSQQAGPSKAIAQGGASGKTTLPSPSQKRTREAEADGAPKAKVAKFRREVTTTVQGTSPPELSQLATQKSSAEDNHAEDSNVTYIVNIQYNHSDDYVTHNLFKTRGKHLVSKVLKMACRTFEVTYNPETVRLERIEECTDSFGAPDERRIRCRTDGVMAETGLQQDALYELIVDED</sequence>
<dbReference type="AlphaFoldDB" id="A0AAD5UYV6"/>
<keyword evidence="3" id="KW-1185">Reference proteome</keyword>
<feature type="region of interest" description="Disordered" evidence="1">
    <location>
        <begin position="1"/>
        <end position="147"/>
    </location>
</feature>
<evidence type="ECO:0000313" key="3">
    <source>
        <dbReference type="Proteomes" id="UP001212997"/>
    </source>
</evidence>
<comment type="caution">
    <text evidence="2">The sequence shown here is derived from an EMBL/GenBank/DDBJ whole genome shotgun (WGS) entry which is preliminary data.</text>
</comment>